<dbReference type="Gene3D" id="3.40.190.290">
    <property type="match status" value="1"/>
</dbReference>
<dbReference type="GO" id="GO:0000976">
    <property type="term" value="F:transcription cis-regulatory region binding"/>
    <property type="evidence" value="ECO:0007669"/>
    <property type="project" value="TreeGrafter"/>
</dbReference>
<evidence type="ECO:0000256" key="4">
    <source>
        <dbReference type="ARBA" id="ARBA00023163"/>
    </source>
</evidence>
<dbReference type="NCBIfam" id="NF008722">
    <property type="entry name" value="PRK11716.1"/>
    <property type="match status" value="1"/>
</dbReference>
<dbReference type="CDD" id="cd08430">
    <property type="entry name" value="PBP2_IlvY"/>
    <property type="match status" value="1"/>
</dbReference>
<keyword evidence="4" id="KW-0804">Transcription</keyword>
<dbReference type="AlphaFoldDB" id="A0A6T9Y525"/>
<dbReference type="Proteomes" id="UP000509458">
    <property type="component" value="Chromosome"/>
</dbReference>
<sequence length="292" mass="32812">MYMDFRSLQLFNHLATSLHFGVTAEAMYVSPSTLSRVIQRLEDELGCTLFKRDNRKVALTHSGHKLLSFSKQALADWQQLKIDLKEDSDALQGELSVFCSVTASQSHLPAMLRQFRQQHPGVDIRLITGDPALAIEKVKSKQCDLSIAIYTPDMPTDLHFTALDNVPLVLIAPREWRLTQLSQLDWTKHQVIMPETGPTRRTAYHWFAEHGIRPNVYAYVGGNEAIVSMVALECGVGFVPKVVLDHSSMANAVTQIQVEDIEPYALGLCCLQDKQNEPLINAFMQLNLHSRG</sequence>
<gene>
    <name evidence="6" type="primary">ilvY</name>
    <name evidence="6" type="ORF">ALFOR1_70339</name>
</gene>
<accession>A0A6T9Y525</accession>
<name>A0A6T9Y525_ALTMA</name>
<keyword evidence="2" id="KW-0805">Transcription regulation</keyword>
<dbReference type="InterPro" id="IPR036388">
    <property type="entry name" value="WH-like_DNA-bd_sf"/>
</dbReference>
<dbReference type="Pfam" id="PF03466">
    <property type="entry name" value="LysR_substrate"/>
    <property type="match status" value="1"/>
</dbReference>
<dbReference type="InterPro" id="IPR036390">
    <property type="entry name" value="WH_DNA-bd_sf"/>
</dbReference>
<dbReference type="InterPro" id="IPR000847">
    <property type="entry name" value="LysR_HTH_N"/>
</dbReference>
<feature type="domain" description="HTH lysR-type" evidence="5">
    <location>
        <begin position="3"/>
        <end position="60"/>
    </location>
</feature>
<dbReference type="PANTHER" id="PTHR30126">
    <property type="entry name" value="HTH-TYPE TRANSCRIPTIONAL REGULATOR"/>
    <property type="match status" value="1"/>
</dbReference>
<evidence type="ECO:0000256" key="2">
    <source>
        <dbReference type="ARBA" id="ARBA00023015"/>
    </source>
</evidence>
<evidence type="ECO:0000313" key="6">
    <source>
        <dbReference type="EMBL" id="CAB9495956.1"/>
    </source>
</evidence>
<proteinExistence type="inferred from homology"/>
<dbReference type="FunFam" id="1.10.10.10:FF:000001">
    <property type="entry name" value="LysR family transcriptional regulator"/>
    <property type="match status" value="1"/>
</dbReference>
<evidence type="ECO:0000256" key="1">
    <source>
        <dbReference type="ARBA" id="ARBA00009437"/>
    </source>
</evidence>
<protein>
    <submittedName>
        <fullName evidence="6">DNA-binding transcriptional dual regulator</fullName>
    </submittedName>
</protein>
<dbReference type="PANTHER" id="PTHR30126:SF81">
    <property type="entry name" value="HTH-TYPE TRANSCRIPTIONAL REGULATOR ILVY"/>
    <property type="match status" value="1"/>
</dbReference>
<organism evidence="6 7">
    <name type="scientific">Alteromonas macleodii</name>
    <name type="common">Pseudoalteromonas macleodii</name>
    <dbReference type="NCBI Taxonomy" id="28108"/>
    <lineage>
        <taxon>Bacteria</taxon>
        <taxon>Pseudomonadati</taxon>
        <taxon>Pseudomonadota</taxon>
        <taxon>Gammaproteobacteria</taxon>
        <taxon>Alteromonadales</taxon>
        <taxon>Alteromonadaceae</taxon>
        <taxon>Alteromonas/Salinimonas group</taxon>
        <taxon>Alteromonas</taxon>
    </lineage>
</organism>
<comment type="similarity">
    <text evidence="1">Belongs to the LysR transcriptional regulatory family.</text>
</comment>
<dbReference type="Pfam" id="PF00126">
    <property type="entry name" value="HTH_1"/>
    <property type="match status" value="1"/>
</dbReference>
<dbReference type="Gene3D" id="1.10.10.10">
    <property type="entry name" value="Winged helix-like DNA-binding domain superfamily/Winged helix DNA-binding domain"/>
    <property type="match status" value="1"/>
</dbReference>
<evidence type="ECO:0000256" key="3">
    <source>
        <dbReference type="ARBA" id="ARBA00023125"/>
    </source>
</evidence>
<evidence type="ECO:0000259" key="5">
    <source>
        <dbReference type="PROSITE" id="PS50931"/>
    </source>
</evidence>
<dbReference type="GO" id="GO:0003700">
    <property type="term" value="F:DNA-binding transcription factor activity"/>
    <property type="evidence" value="ECO:0007669"/>
    <property type="project" value="InterPro"/>
</dbReference>
<dbReference type="InterPro" id="IPR005119">
    <property type="entry name" value="LysR_subst-bd"/>
</dbReference>
<evidence type="ECO:0000313" key="7">
    <source>
        <dbReference type="Proteomes" id="UP000509458"/>
    </source>
</evidence>
<reference evidence="6 7" key="1">
    <citation type="submission" date="2020-06" db="EMBL/GenBank/DDBJ databases">
        <authorList>
            <person name="Duchaud E."/>
        </authorList>
    </citation>
    <scope>NUCLEOTIDE SEQUENCE [LARGE SCALE GENOMIC DNA]</scope>
    <source>
        <strain evidence="6">Alteromonas fortis</strain>
    </source>
</reference>
<dbReference type="SUPFAM" id="SSF46785">
    <property type="entry name" value="Winged helix' DNA-binding domain"/>
    <property type="match status" value="1"/>
</dbReference>
<dbReference type="PROSITE" id="PS50931">
    <property type="entry name" value="HTH_LYSR"/>
    <property type="match status" value="1"/>
</dbReference>
<keyword evidence="3 6" id="KW-0238">DNA-binding</keyword>
<dbReference type="SUPFAM" id="SSF53850">
    <property type="entry name" value="Periplasmic binding protein-like II"/>
    <property type="match status" value="1"/>
</dbReference>
<dbReference type="InterPro" id="IPR037404">
    <property type="entry name" value="IlvY_PBP2"/>
</dbReference>
<dbReference type="EMBL" id="LR812090">
    <property type="protein sequence ID" value="CAB9495956.1"/>
    <property type="molecule type" value="Genomic_DNA"/>
</dbReference>